<proteinExistence type="predicted"/>
<evidence type="ECO:0000313" key="1">
    <source>
        <dbReference type="EMBL" id="SPX54746.1"/>
    </source>
</evidence>
<keyword evidence="1" id="KW-0067">ATP-binding</keyword>
<name>A0A2X1RGS2_KLEPN</name>
<keyword evidence="1" id="KW-0547">Nucleotide-binding</keyword>
<evidence type="ECO:0000313" key="2">
    <source>
        <dbReference type="Proteomes" id="UP000251123"/>
    </source>
</evidence>
<organism evidence="1 2">
    <name type="scientific">Klebsiella pneumoniae</name>
    <dbReference type="NCBI Taxonomy" id="573"/>
    <lineage>
        <taxon>Bacteria</taxon>
        <taxon>Pseudomonadati</taxon>
        <taxon>Pseudomonadota</taxon>
        <taxon>Gammaproteobacteria</taxon>
        <taxon>Enterobacterales</taxon>
        <taxon>Enterobacteriaceae</taxon>
        <taxon>Klebsiella/Raoultella group</taxon>
        <taxon>Klebsiella</taxon>
        <taxon>Klebsiella pneumoniae complex</taxon>
    </lineage>
</organism>
<protein>
    <submittedName>
        <fullName evidence="1">Manganese ABC transporter, ATP-binding protein SitB</fullName>
    </submittedName>
</protein>
<dbReference type="Proteomes" id="UP000251123">
    <property type="component" value="Unassembled WGS sequence"/>
</dbReference>
<sequence>MNAAQAGLYVDQLTVTWRNGHTALRDASFSVPRAPLPRWWGLTARVNPRCLKR</sequence>
<gene>
    <name evidence="1" type="ORF">NCTC9601_01902</name>
</gene>
<dbReference type="GO" id="GO:0005524">
    <property type="term" value="F:ATP binding"/>
    <property type="evidence" value="ECO:0007669"/>
    <property type="project" value="UniProtKB-KW"/>
</dbReference>
<reference evidence="1 2" key="1">
    <citation type="submission" date="2018-06" db="EMBL/GenBank/DDBJ databases">
        <authorList>
            <consortium name="Pathogen Informatics"/>
            <person name="Doyle S."/>
        </authorList>
    </citation>
    <scope>NUCLEOTIDE SEQUENCE [LARGE SCALE GENOMIC DNA]</scope>
    <source>
        <strain evidence="1 2">NCTC9601</strain>
    </source>
</reference>
<dbReference type="EMBL" id="UASN01000017">
    <property type="protein sequence ID" value="SPX54746.1"/>
    <property type="molecule type" value="Genomic_DNA"/>
</dbReference>
<dbReference type="AlphaFoldDB" id="A0A2X1RGS2"/>
<accession>A0A2X1RGS2</accession>